<sequence length="116" mass="12638">MTYKTIMQLTSGDADVFKSAVSQLNNLMKALPGAVEIELVCHGRSFPFLLKENNLYLPLLNQLVCNKVAVVACENMLQTNNIQAAQLAAGVSTVRAAIAEIVVKQHQGWSYIKAGF</sequence>
<accession>A0A931GTS3</accession>
<dbReference type="SUPFAM" id="SSF75169">
    <property type="entry name" value="DsrEFH-like"/>
    <property type="match status" value="1"/>
</dbReference>
<name>A0A931GTS3_9BACT</name>
<comment type="caution">
    <text evidence="1">The sequence shown here is derived from an EMBL/GenBank/DDBJ whole genome shotgun (WGS) entry which is preliminary data.</text>
</comment>
<proteinExistence type="predicted"/>
<dbReference type="AlphaFoldDB" id="A0A931GTS3"/>
<evidence type="ECO:0000313" key="1">
    <source>
        <dbReference type="EMBL" id="MBG9374650.1"/>
    </source>
</evidence>
<reference evidence="1" key="1">
    <citation type="submission" date="2020-11" db="EMBL/GenBank/DDBJ databases">
        <title>Bacterial whole genome sequence for Panacibacter sp. DH6.</title>
        <authorList>
            <person name="Le V."/>
            <person name="Ko S."/>
            <person name="Ahn C.-Y."/>
            <person name="Oh H.-M."/>
        </authorList>
    </citation>
    <scope>NUCLEOTIDE SEQUENCE</scope>
    <source>
        <strain evidence="1">DH6</strain>
    </source>
</reference>
<dbReference type="PANTHER" id="PTHR37691:SF1">
    <property type="entry name" value="BLR3518 PROTEIN"/>
    <property type="match status" value="1"/>
</dbReference>
<gene>
    <name evidence="1" type="ORF">I5907_00260</name>
</gene>
<keyword evidence="2" id="KW-1185">Reference proteome</keyword>
<dbReference type="EMBL" id="JADWYR010000001">
    <property type="protein sequence ID" value="MBG9374650.1"/>
    <property type="molecule type" value="Genomic_DNA"/>
</dbReference>
<dbReference type="Proteomes" id="UP000628448">
    <property type="component" value="Unassembled WGS sequence"/>
</dbReference>
<dbReference type="RefSeq" id="WP_196988749.1">
    <property type="nucleotide sequence ID" value="NZ_JADWYR010000001.1"/>
</dbReference>
<dbReference type="Gene3D" id="3.40.1260.10">
    <property type="entry name" value="DsrEFH-like"/>
    <property type="match status" value="1"/>
</dbReference>
<evidence type="ECO:0000313" key="2">
    <source>
        <dbReference type="Proteomes" id="UP000628448"/>
    </source>
</evidence>
<dbReference type="InterPro" id="IPR027396">
    <property type="entry name" value="DsrEFH-like"/>
</dbReference>
<protein>
    <submittedName>
        <fullName evidence="1">DsrE family protein</fullName>
    </submittedName>
</protein>
<organism evidence="1 2">
    <name type="scientific">Panacibacter microcysteis</name>
    <dbReference type="NCBI Taxonomy" id="2793269"/>
    <lineage>
        <taxon>Bacteria</taxon>
        <taxon>Pseudomonadati</taxon>
        <taxon>Bacteroidota</taxon>
        <taxon>Chitinophagia</taxon>
        <taxon>Chitinophagales</taxon>
        <taxon>Chitinophagaceae</taxon>
        <taxon>Panacibacter</taxon>
    </lineage>
</organism>
<dbReference type="PANTHER" id="PTHR37691">
    <property type="entry name" value="BLR3518 PROTEIN"/>
    <property type="match status" value="1"/>
</dbReference>